<dbReference type="AlphaFoldDB" id="A0AAE0KN05"/>
<dbReference type="GO" id="GO:0006310">
    <property type="term" value="P:DNA recombination"/>
    <property type="evidence" value="ECO:0007669"/>
    <property type="project" value="InterPro"/>
</dbReference>
<evidence type="ECO:0000313" key="3">
    <source>
        <dbReference type="Proteomes" id="UP001190700"/>
    </source>
</evidence>
<evidence type="ECO:0000313" key="2">
    <source>
        <dbReference type="EMBL" id="KAK3254851.1"/>
    </source>
</evidence>
<protein>
    <recommendedName>
        <fullName evidence="4">Tyr recombinase domain-containing protein</fullName>
    </recommendedName>
</protein>
<feature type="compositionally biased region" description="Basic residues" evidence="1">
    <location>
        <begin position="1"/>
        <end position="12"/>
    </location>
</feature>
<sequence>MVEKVRKGKAKYRPVSDYSRPKSSGVNSGIDLEPDEFSSVKEVHQPLLLDGDSSSRARLQVAGAGSVPERHFAADASGALGFGGLRKVLLFLFDGGQDLSQEVGRLEHRGGRWPGESAPFIMEKVVGRKVSVVPMTHYVLVAGIKTLAQQVGLDPARYAGHSLRRGGAPAACRLDMKSLYIKLQGGYRSDCFERYCELDTVQKLILPAAMVAAAAAVTGSQSLELVVREWRDELA</sequence>
<evidence type="ECO:0000256" key="1">
    <source>
        <dbReference type="SAM" id="MobiDB-lite"/>
    </source>
</evidence>
<dbReference type="Proteomes" id="UP001190700">
    <property type="component" value="Unassembled WGS sequence"/>
</dbReference>
<dbReference type="EMBL" id="LGRX02023134">
    <property type="protein sequence ID" value="KAK3254851.1"/>
    <property type="molecule type" value="Genomic_DNA"/>
</dbReference>
<proteinExistence type="predicted"/>
<keyword evidence="3" id="KW-1185">Reference proteome</keyword>
<dbReference type="GO" id="GO:0015074">
    <property type="term" value="P:DNA integration"/>
    <property type="evidence" value="ECO:0007669"/>
    <property type="project" value="InterPro"/>
</dbReference>
<comment type="caution">
    <text evidence="2">The sequence shown here is derived from an EMBL/GenBank/DDBJ whole genome shotgun (WGS) entry which is preliminary data.</text>
</comment>
<gene>
    <name evidence="2" type="ORF">CYMTET_35949</name>
</gene>
<accession>A0AAE0KN05</accession>
<dbReference type="Gene3D" id="1.10.443.10">
    <property type="entry name" value="Intergrase catalytic core"/>
    <property type="match status" value="1"/>
</dbReference>
<dbReference type="InterPro" id="IPR013762">
    <property type="entry name" value="Integrase-like_cat_sf"/>
</dbReference>
<organism evidence="2 3">
    <name type="scientific">Cymbomonas tetramitiformis</name>
    <dbReference type="NCBI Taxonomy" id="36881"/>
    <lineage>
        <taxon>Eukaryota</taxon>
        <taxon>Viridiplantae</taxon>
        <taxon>Chlorophyta</taxon>
        <taxon>Pyramimonadophyceae</taxon>
        <taxon>Pyramimonadales</taxon>
        <taxon>Pyramimonadaceae</taxon>
        <taxon>Cymbomonas</taxon>
    </lineage>
</organism>
<reference evidence="2 3" key="1">
    <citation type="journal article" date="2015" name="Genome Biol. Evol.">
        <title>Comparative Genomics of a Bacterivorous Green Alga Reveals Evolutionary Causalities and Consequences of Phago-Mixotrophic Mode of Nutrition.</title>
        <authorList>
            <person name="Burns J.A."/>
            <person name="Paasch A."/>
            <person name="Narechania A."/>
            <person name="Kim E."/>
        </authorList>
    </citation>
    <scope>NUCLEOTIDE SEQUENCE [LARGE SCALE GENOMIC DNA]</scope>
    <source>
        <strain evidence="2 3">PLY_AMNH</strain>
    </source>
</reference>
<name>A0AAE0KN05_9CHLO</name>
<dbReference type="GO" id="GO:0003677">
    <property type="term" value="F:DNA binding"/>
    <property type="evidence" value="ECO:0007669"/>
    <property type="project" value="InterPro"/>
</dbReference>
<feature type="region of interest" description="Disordered" evidence="1">
    <location>
        <begin position="1"/>
        <end position="31"/>
    </location>
</feature>
<evidence type="ECO:0008006" key="4">
    <source>
        <dbReference type="Google" id="ProtNLM"/>
    </source>
</evidence>